<dbReference type="PROSITE" id="PS51203">
    <property type="entry name" value="CS"/>
    <property type="match status" value="1"/>
</dbReference>
<sequence length="629" mass="70099">MSTFRFSWRFAVLVAFVCISSSLAQGLPFLIFNGKVENDIGEPIPGAQVQFWHTDTEGNYNHPNAGEIPLDPNFQYYGTATTDDSGDFQFLTRRPGIYLSRPVTHIHFKVWLDGADVFTSQFYFRDENTSFNEMLILDLVEATDMVGDSVIPTFSTNKTIVLDRGLGGSGPFTPRQGAGPFYPREDFFSLGSILIDITADEQPGTPEPSAAPVAPTIQTRAPSSSSPVSNDVFSTAPSVTTTTTDETSFSVISCQRKFLSINKHGANFFSFRIPKIKRLLTGKEATKIMTEEEKELTPEERMQWLRDRGILIETPEERKWQSEAEATKSSSSAPTETVSYVLVPADSNLPMQELTFESSQDVGGDGLLEHVKPTFAKDSKKVDLSLLQQPSPMQMGSSSPGNVSEDALKKVAQDGQVEIFNLVHPTPSNKFVGINIYLDEIGLLKRLPLNNRASDFARDVGYNPPPQFYGDVFLGRVHRRGAILIRNISFVLNDTIPNADWLQQGATQNLEYQMEMNQITGRQETQTEVAGSNGVASQEVGYTWTQTEEEVEVVAPLPNADIKTKDIKIKFKPRQIEIYCQGEKRLSFEIFEKVDVDGCTWTIDKVNGQSSIVVTMEKMDEALWPRIEN</sequence>
<evidence type="ECO:0000259" key="6">
    <source>
        <dbReference type="PROSITE" id="PS51203"/>
    </source>
</evidence>
<dbReference type="Gene3D" id="2.60.40.790">
    <property type="match status" value="1"/>
</dbReference>
<dbReference type="SUPFAM" id="SSF49764">
    <property type="entry name" value="HSP20-like chaperones"/>
    <property type="match status" value="1"/>
</dbReference>
<evidence type="ECO:0000313" key="7">
    <source>
        <dbReference type="EMBL" id="CAJ1936273.1"/>
    </source>
</evidence>
<dbReference type="InterPro" id="IPR015889">
    <property type="entry name" value="Intradiol_dOase_core"/>
</dbReference>
<keyword evidence="8" id="KW-1185">Reference proteome</keyword>
<evidence type="ECO:0000256" key="1">
    <source>
        <dbReference type="ARBA" id="ARBA00007825"/>
    </source>
</evidence>
<gene>
    <name evidence="7" type="ORF">CYCCA115_LOCUS5109</name>
</gene>
<dbReference type="InterPro" id="IPR050770">
    <property type="entry name" value="Intradiol_RC_Dioxygenase"/>
</dbReference>
<dbReference type="Pfam" id="PF04969">
    <property type="entry name" value="CS"/>
    <property type="match status" value="1"/>
</dbReference>
<dbReference type="PANTHER" id="PTHR33711:SF10">
    <property type="entry name" value="INTRADIOL RING-CLEAVAGE DIOXYGENASES DOMAIN-CONTAINING PROTEIN"/>
    <property type="match status" value="1"/>
</dbReference>
<keyword evidence="3" id="KW-0560">Oxidoreductase</keyword>
<organism evidence="7 8">
    <name type="scientific">Cylindrotheca closterium</name>
    <dbReference type="NCBI Taxonomy" id="2856"/>
    <lineage>
        <taxon>Eukaryota</taxon>
        <taxon>Sar</taxon>
        <taxon>Stramenopiles</taxon>
        <taxon>Ochrophyta</taxon>
        <taxon>Bacillariophyta</taxon>
        <taxon>Bacillariophyceae</taxon>
        <taxon>Bacillariophycidae</taxon>
        <taxon>Bacillariales</taxon>
        <taxon>Bacillariaceae</taxon>
        <taxon>Cylindrotheca</taxon>
    </lineage>
</organism>
<evidence type="ECO:0000256" key="3">
    <source>
        <dbReference type="ARBA" id="ARBA00023002"/>
    </source>
</evidence>
<dbReference type="InterPro" id="IPR000627">
    <property type="entry name" value="Intradiol_dOase_C"/>
</dbReference>
<comment type="similarity">
    <text evidence="1">Belongs to the intradiol ring-cleavage dioxygenase family.</text>
</comment>
<name>A0AAD2FF66_9STRA</name>
<dbReference type="InterPro" id="IPR007052">
    <property type="entry name" value="CS_dom"/>
</dbReference>
<dbReference type="EMBL" id="CAKOGP040000557">
    <property type="protein sequence ID" value="CAJ1936273.1"/>
    <property type="molecule type" value="Genomic_DNA"/>
</dbReference>
<dbReference type="CDD" id="cd00421">
    <property type="entry name" value="intradiol_dioxygenase"/>
    <property type="match status" value="1"/>
</dbReference>
<protein>
    <recommendedName>
        <fullName evidence="6">CS domain-containing protein</fullName>
    </recommendedName>
</protein>
<evidence type="ECO:0000256" key="5">
    <source>
        <dbReference type="SAM" id="SignalP"/>
    </source>
</evidence>
<dbReference type="SUPFAM" id="SSF49482">
    <property type="entry name" value="Aromatic compound dioxygenase"/>
    <property type="match status" value="1"/>
</dbReference>
<feature type="compositionally biased region" description="Basic and acidic residues" evidence="4">
    <location>
        <begin position="316"/>
        <end position="326"/>
    </location>
</feature>
<dbReference type="CDD" id="cd06467">
    <property type="entry name" value="p23_NUDC_like"/>
    <property type="match status" value="1"/>
</dbReference>
<dbReference type="GO" id="GO:0016702">
    <property type="term" value="F:oxidoreductase activity, acting on single donors with incorporation of molecular oxygen, incorporation of two atoms of oxygen"/>
    <property type="evidence" value="ECO:0007669"/>
    <property type="project" value="InterPro"/>
</dbReference>
<dbReference type="Gene3D" id="2.60.130.10">
    <property type="entry name" value="Aromatic compound dioxygenase"/>
    <property type="match status" value="1"/>
</dbReference>
<proteinExistence type="inferred from homology"/>
<feature type="domain" description="CS" evidence="6">
    <location>
        <begin position="537"/>
        <end position="628"/>
    </location>
</feature>
<dbReference type="AlphaFoldDB" id="A0AAD2FF66"/>
<dbReference type="InterPro" id="IPR008978">
    <property type="entry name" value="HSP20-like_chaperone"/>
</dbReference>
<dbReference type="GO" id="GO:0008199">
    <property type="term" value="F:ferric iron binding"/>
    <property type="evidence" value="ECO:0007669"/>
    <property type="project" value="InterPro"/>
</dbReference>
<keyword evidence="2" id="KW-0223">Dioxygenase</keyword>
<feature type="region of interest" description="Disordered" evidence="4">
    <location>
        <begin position="316"/>
        <end position="335"/>
    </location>
</feature>
<reference evidence="7" key="1">
    <citation type="submission" date="2023-08" db="EMBL/GenBank/DDBJ databases">
        <authorList>
            <person name="Audoor S."/>
            <person name="Bilcke G."/>
        </authorList>
    </citation>
    <scope>NUCLEOTIDE SEQUENCE</scope>
</reference>
<feature type="chain" id="PRO_5042197151" description="CS domain-containing protein" evidence="5">
    <location>
        <begin position="25"/>
        <end position="629"/>
    </location>
</feature>
<feature type="signal peptide" evidence="5">
    <location>
        <begin position="1"/>
        <end position="24"/>
    </location>
</feature>
<accession>A0AAD2FF66</accession>
<dbReference type="Proteomes" id="UP001295423">
    <property type="component" value="Unassembled WGS sequence"/>
</dbReference>
<keyword evidence="5" id="KW-0732">Signal</keyword>
<evidence type="ECO:0000256" key="2">
    <source>
        <dbReference type="ARBA" id="ARBA00022964"/>
    </source>
</evidence>
<evidence type="ECO:0000256" key="4">
    <source>
        <dbReference type="SAM" id="MobiDB-lite"/>
    </source>
</evidence>
<evidence type="ECO:0000313" key="8">
    <source>
        <dbReference type="Proteomes" id="UP001295423"/>
    </source>
</evidence>
<comment type="caution">
    <text evidence="7">The sequence shown here is derived from an EMBL/GenBank/DDBJ whole genome shotgun (WGS) entry which is preliminary data.</text>
</comment>
<dbReference type="Pfam" id="PF00775">
    <property type="entry name" value="Dioxygenase_C"/>
    <property type="match status" value="1"/>
</dbReference>
<dbReference type="PANTHER" id="PTHR33711">
    <property type="entry name" value="DIOXYGENASE, PUTATIVE (AFU_ORTHOLOGUE AFUA_2G02910)-RELATED"/>
    <property type="match status" value="1"/>
</dbReference>